<dbReference type="GO" id="GO:0022857">
    <property type="term" value="F:transmembrane transporter activity"/>
    <property type="evidence" value="ECO:0007669"/>
    <property type="project" value="InterPro"/>
</dbReference>
<protein>
    <submittedName>
        <fullName evidence="8">AmpG family muropeptide MFS transporter</fullName>
    </submittedName>
</protein>
<feature type="transmembrane region" description="Helical" evidence="6">
    <location>
        <begin position="388"/>
        <end position="409"/>
    </location>
</feature>
<feature type="transmembrane region" description="Helical" evidence="6">
    <location>
        <begin position="265"/>
        <end position="284"/>
    </location>
</feature>
<dbReference type="FunFam" id="1.20.1250.20:FF:000072">
    <property type="entry name" value="Muropeptide transporter AmpG"/>
    <property type="match status" value="1"/>
</dbReference>
<dbReference type="GO" id="GO:0005886">
    <property type="term" value="C:plasma membrane"/>
    <property type="evidence" value="ECO:0007669"/>
    <property type="project" value="UniProtKB-SubCell"/>
</dbReference>
<keyword evidence="5 6" id="KW-0472">Membrane</keyword>
<evidence type="ECO:0000256" key="1">
    <source>
        <dbReference type="ARBA" id="ARBA00004651"/>
    </source>
</evidence>
<dbReference type="PANTHER" id="PTHR12778:SF10">
    <property type="entry name" value="MAJOR FACILITATOR SUPERFAMILY DOMAIN-CONTAINING PROTEIN 3"/>
    <property type="match status" value="1"/>
</dbReference>
<evidence type="ECO:0000256" key="5">
    <source>
        <dbReference type="ARBA" id="ARBA00023136"/>
    </source>
</evidence>
<comment type="caution">
    <text evidence="8">The sequence shown here is derived from an EMBL/GenBank/DDBJ whole genome shotgun (WGS) entry which is preliminary data.</text>
</comment>
<accession>A0A8J7LAS7</accession>
<dbReference type="CDD" id="cd17486">
    <property type="entry name" value="MFS_AmpG_like"/>
    <property type="match status" value="1"/>
</dbReference>
<proteinExistence type="predicted"/>
<dbReference type="NCBIfam" id="TIGR00901">
    <property type="entry name" value="2A0125"/>
    <property type="match status" value="1"/>
</dbReference>
<dbReference type="InterPro" id="IPR036259">
    <property type="entry name" value="MFS_trans_sf"/>
</dbReference>
<name>A0A8J7LAS7_9NOST</name>
<evidence type="ECO:0000259" key="7">
    <source>
        <dbReference type="PROSITE" id="PS50850"/>
    </source>
</evidence>
<feature type="transmembrane region" description="Helical" evidence="6">
    <location>
        <begin position="149"/>
        <end position="169"/>
    </location>
</feature>
<feature type="transmembrane region" description="Helical" evidence="6">
    <location>
        <begin position="296"/>
        <end position="315"/>
    </location>
</feature>
<evidence type="ECO:0000256" key="6">
    <source>
        <dbReference type="SAM" id="Phobius"/>
    </source>
</evidence>
<dbReference type="Proteomes" id="UP000632766">
    <property type="component" value="Unassembled WGS sequence"/>
</dbReference>
<dbReference type="InterPro" id="IPR011701">
    <property type="entry name" value="MFS"/>
</dbReference>
<feature type="domain" description="Major facilitator superfamily (MFS) profile" evidence="7">
    <location>
        <begin position="15"/>
        <end position="411"/>
    </location>
</feature>
<feature type="transmembrane region" description="Helical" evidence="6">
    <location>
        <begin position="225"/>
        <end position="245"/>
    </location>
</feature>
<dbReference type="AlphaFoldDB" id="A0A8J7LAS7"/>
<sequence>MEANKSLLRIFGSPKMGALLFLGFSSGLPLYLTSQTLQAWLTKEGIGLAAIAAFSLVKLPYSLKFLWSPLLDRFVPPFLGRRRGWLVITQVGLLLAIAAMAIQNPSQGLRPLVIAAVAVAFFSASQDILVDAYRTDVLEERERGAGASIYLLGYRLAILVTGYVTLFLADRMPWPAVYLLMSLLMLVGVVSSIFAPEPAGRDRPPQTLSAAVKLPFIEFFQRHGWLQGFLILVFIVIYKLGDSLLKNVSTPFLLDKGLHFTQTDIAFPGALGIFATIVGTLAAGAIMTKIGINRSLWIFAILQAVGNLAFFALAVTGKNYYLMIAAVNIEQFCAGLETAAFVAFLMSLCNQSFSATQYALLSSLQGFSRDILTAPAGTWAEATGWSTFFLLTAIAALPGLLLLPFFAPWNQKPVAISRPGLDEEEDLWETK</sequence>
<dbReference type="InterPro" id="IPR020846">
    <property type="entry name" value="MFS_dom"/>
</dbReference>
<keyword evidence="9" id="KW-1185">Reference proteome</keyword>
<dbReference type="RefSeq" id="WP_198127579.1">
    <property type="nucleotide sequence ID" value="NZ_JAECZC010000071.1"/>
</dbReference>
<keyword evidence="4 6" id="KW-1133">Transmembrane helix</keyword>
<feature type="transmembrane region" description="Helical" evidence="6">
    <location>
        <begin position="175"/>
        <end position="195"/>
    </location>
</feature>
<dbReference type="Pfam" id="PF07690">
    <property type="entry name" value="MFS_1"/>
    <property type="match status" value="1"/>
</dbReference>
<keyword evidence="2" id="KW-0813">Transport</keyword>
<feature type="transmembrane region" description="Helical" evidence="6">
    <location>
        <begin position="45"/>
        <end position="63"/>
    </location>
</feature>
<dbReference type="EMBL" id="JAECZC010000071">
    <property type="protein sequence ID" value="MBH8565793.1"/>
    <property type="molecule type" value="Genomic_DNA"/>
</dbReference>
<comment type="subcellular location">
    <subcellularLocation>
        <location evidence="1">Cell membrane</location>
        <topology evidence="1">Multi-pass membrane protein</topology>
    </subcellularLocation>
</comment>
<organism evidence="8 9">
    <name type="scientific">Amazonocrinis nigriterrae CENA67</name>
    <dbReference type="NCBI Taxonomy" id="2794033"/>
    <lineage>
        <taxon>Bacteria</taxon>
        <taxon>Bacillati</taxon>
        <taxon>Cyanobacteriota</taxon>
        <taxon>Cyanophyceae</taxon>
        <taxon>Nostocales</taxon>
        <taxon>Nostocaceae</taxon>
        <taxon>Amazonocrinis</taxon>
        <taxon>Amazonocrinis nigriterrae</taxon>
    </lineage>
</organism>
<feature type="transmembrane region" description="Helical" evidence="6">
    <location>
        <begin position="84"/>
        <end position="102"/>
    </location>
</feature>
<dbReference type="InterPro" id="IPR004752">
    <property type="entry name" value="AmpG_permease/AT-1"/>
</dbReference>
<reference evidence="8 9" key="1">
    <citation type="journal article" date="2021" name="Int. J. Syst. Evol. Microbiol.">
        <title>Amazonocrinis nigriterrae gen. nov., sp. nov., Atlanticothrix silvestris gen. nov., sp. nov. and Dendronalium phyllosphericum gen. nov., sp. nov., nostocacean cyanobacteria from Brazilian environments.</title>
        <authorList>
            <person name="Alvarenga D.O."/>
            <person name="Andreote A.P.D."/>
            <person name="Branco L.H.Z."/>
            <person name="Delbaje E."/>
            <person name="Cruz R.B."/>
            <person name="Varani A.M."/>
            <person name="Fiore M.F."/>
        </authorList>
    </citation>
    <scope>NUCLEOTIDE SEQUENCE [LARGE SCALE GENOMIC DNA]</scope>
    <source>
        <strain evidence="8 9">CENA67</strain>
    </source>
</reference>
<gene>
    <name evidence="8" type="ORF">I8748_27100</name>
</gene>
<dbReference type="PANTHER" id="PTHR12778">
    <property type="entry name" value="SOLUTE CARRIER FAMILY 33 ACETYL-COA TRANSPORTER -RELATED"/>
    <property type="match status" value="1"/>
</dbReference>
<evidence type="ECO:0000256" key="4">
    <source>
        <dbReference type="ARBA" id="ARBA00022989"/>
    </source>
</evidence>
<keyword evidence="3 6" id="KW-0812">Transmembrane</keyword>
<dbReference type="PROSITE" id="PS50850">
    <property type="entry name" value="MFS"/>
    <property type="match status" value="1"/>
</dbReference>
<evidence type="ECO:0000313" key="9">
    <source>
        <dbReference type="Proteomes" id="UP000632766"/>
    </source>
</evidence>
<dbReference type="SUPFAM" id="SSF103473">
    <property type="entry name" value="MFS general substrate transporter"/>
    <property type="match status" value="1"/>
</dbReference>
<evidence type="ECO:0000313" key="8">
    <source>
        <dbReference type="EMBL" id="MBH8565793.1"/>
    </source>
</evidence>
<feature type="transmembrane region" description="Helical" evidence="6">
    <location>
        <begin position="108"/>
        <end position="129"/>
    </location>
</feature>
<evidence type="ECO:0000256" key="3">
    <source>
        <dbReference type="ARBA" id="ARBA00022692"/>
    </source>
</evidence>
<evidence type="ECO:0000256" key="2">
    <source>
        <dbReference type="ARBA" id="ARBA00022448"/>
    </source>
</evidence>
<dbReference type="Gene3D" id="1.20.1250.20">
    <property type="entry name" value="MFS general substrate transporter like domains"/>
    <property type="match status" value="2"/>
</dbReference>